<dbReference type="Proteomes" id="UP000530564">
    <property type="component" value="Unassembled WGS sequence"/>
</dbReference>
<dbReference type="RefSeq" id="WP_183771661.1">
    <property type="nucleotide sequence ID" value="NZ_JACIDK010000002.1"/>
</dbReference>
<sequence length="139" mass="14293">MNPPVPAVLAELAGLSVRNAMPDVHPADRASSLGLSAALLGVAAEVWDGMAARLVAENRAIRPLLARGEEVGLDLAVLAAGDDADLRLSALKAGNDTLRAALIELQAQAEAKGATDLQAAIWAELVASTERRKLASSPV</sequence>
<protein>
    <submittedName>
        <fullName evidence="1">Uncharacterized protein</fullName>
    </submittedName>
</protein>
<comment type="caution">
    <text evidence="1">The sequence shown here is derived from an EMBL/GenBank/DDBJ whole genome shotgun (WGS) entry which is preliminary data.</text>
</comment>
<dbReference type="EMBL" id="JACIDK010000002">
    <property type="protein sequence ID" value="MBB3891085.1"/>
    <property type="molecule type" value="Genomic_DNA"/>
</dbReference>
<dbReference type="AlphaFoldDB" id="A0A839ZX37"/>
<organism evidence="1 2">
    <name type="scientific">Phenylobacterium haematophilum</name>
    <dbReference type="NCBI Taxonomy" id="98513"/>
    <lineage>
        <taxon>Bacteria</taxon>
        <taxon>Pseudomonadati</taxon>
        <taxon>Pseudomonadota</taxon>
        <taxon>Alphaproteobacteria</taxon>
        <taxon>Caulobacterales</taxon>
        <taxon>Caulobacteraceae</taxon>
        <taxon>Phenylobacterium</taxon>
    </lineage>
</organism>
<accession>A0A839ZX37</accession>
<keyword evidence="2" id="KW-1185">Reference proteome</keyword>
<proteinExistence type="predicted"/>
<reference evidence="1 2" key="1">
    <citation type="submission" date="2020-08" db="EMBL/GenBank/DDBJ databases">
        <title>Genomic Encyclopedia of Type Strains, Phase IV (KMG-IV): sequencing the most valuable type-strain genomes for metagenomic binning, comparative biology and taxonomic classification.</title>
        <authorList>
            <person name="Goeker M."/>
        </authorList>
    </citation>
    <scope>NUCLEOTIDE SEQUENCE [LARGE SCALE GENOMIC DNA]</scope>
    <source>
        <strain evidence="1 2">DSM 21793</strain>
    </source>
</reference>
<name>A0A839ZX37_9CAUL</name>
<evidence type="ECO:0000313" key="2">
    <source>
        <dbReference type="Proteomes" id="UP000530564"/>
    </source>
</evidence>
<evidence type="ECO:0000313" key="1">
    <source>
        <dbReference type="EMBL" id="MBB3891085.1"/>
    </source>
</evidence>
<gene>
    <name evidence="1" type="ORF">GGQ61_001802</name>
</gene>